<feature type="domain" description="PPAF-2-like Clip" evidence="4">
    <location>
        <begin position="192"/>
        <end position="245"/>
    </location>
</feature>
<dbReference type="AlphaFoldDB" id="A0A8J5JG36"/>
<keyword evidence="2" id="KW-0472">Membrane</keyword>
<evidence type="ECO:0000313" key="5">
    <source>
        <dbReference type="EMBL" id="KAG7156044.1"/>
    </source>
</evidence>
<keyword evidence="2" id="KW-0812">Transmembrane</keyword>
<evidence type="ECO:0000313" key="6">
    <source>
        <dbReference type="Proteomes" id="UP000747542"/>
    </source>
</evidence>
<proteinExistence type="predicted"/>
<dbReference type="Pfam" id="PF18322">
    <property type="entry name" value="CLIP_1"/>
    <property type="match status" value="2"/>
</dbReference>
<feature type="domain" description="PPAF-2-like Clip" evidence="4">
    <location>
        <begin position="49"/>
        <end position="105"/>
    </location>
</feature>
<dbReference type="Proteomes" id="UP000747542">
    <property type="component" value="Unassembled WGS sequence"/>
</dbReference>
<keyword evidence="2" id="KW-1133">Transmembrane helix</keyword>
<gene>
    <name evidence="5" type="ORF">Hamer_G022582</name>
</gene>
<protein>
    <submittedName>
        <fullName evidence="5">Putative masquerade-like serine proteinase-like</fullName>
    </submittedName>
</protein>
<keyword evidence="6" id="KW-1185">Reference proteome</keyword>
<organism evidence="5 6">
    <name type="scientific">Homarus americanus</name>
    <name type="common">American lobster</name>
    <dbReference type="NCBI Taxonomy" id="6706"/>
    <lineage>
        <taxon>Eukaryota</taxon>
        <taxon>Metazoa</taxon>
        <taxon>Ecdysozoa</taxon>
        <taxon>Arthropoda</taxon>
        <taxon>Crustacea</taxon>
        <taxon>Multicrustacea</taxon>
        <taxon>Malacostraca</taxon>
        <taxon>Eumalacostraca</taxon>
        <taxon>Eucarida</taxon>
        <taxon>Decapoda</taxon>
        <taxon>Pleocyemata</taxon>
        <taxon>Astacidea</taxon>
        <taxon>Nephropoidea</taxon>
        <taxon>Nephropidae</taxon>
        <taxon>Homarus</taxon>
    </lineage>
</organism>
<sequence length="302" mass="32867">MKTTRIKRLLVVTMMMWATTWSNVDAQSDGFFWWLQKVTTTPMPNTNPSTTTQGPVYCECVKYYLCIDNVISTSGVDVIDIRMARVGPPSVTNVKECPDVLDVCCGLPPSETTTPPITPTPTLPPDTPCECVSFFNCTRDRLVSNGGGNTTLELFGLGYSHSKCNQALAVCCALDPATPSPANITTVVTPLTEEECECVDPFQCDEHGYIITSGVGIINIRTRTHSRNDSYPDERCEDPSLVCCRPPRDLNSTTTPLPTTTTPPPTTTQQPAHGCGTRHSDGVRVSLAICVVLVMVLYVAPR</sequence>
<evidence type="ECO:0000256" key="1">
    <source>
        <dbReference type="SAM" id="MobiDB-lite"/>
    </source>
</evidence>
<evidence type="ECO:0000259" key="4">
    <source>
        <dbReference type="Pfam" id="PF18322"/>
    </source>
</evidence>
<dbReference type="EMBL" id="JAHLQT010040186">
    <property type="protein sequence ID" value="KAG7156044.1"/>
    <property type="molecule type" value="Genomic_DNA"/>
</dbReference>
<accession>A0A8J5JG36</accession>
<keyword evidence="3" id="KW-0732">Signal</keyword>
<evidence type="ECO:0000256" key="2">
    <source>
        <dbReference type="SAM" id="Phobius"/>
    </source>
</evidence>
<evidence type="ECO:0000256" key="3">
    <source>
        <dbReference type="SAM" id="SignalP"/>
    </source>
</evidence>
<reference evidence="5" key="1">
    <citation type="journal article" date="2021" name="Sci. Adv.">
        <title>The American lobster genome reveals insights on longevity, neural, and immune adaptations.</title>
        <authorList>
            <person name="Polinski J.M."/>
            <person name="Zimin A.V."/>
            <person name="Clark K.F."/>
            <person name="Kohn A.B."/>
            <person name="Sadowski N."/>
            <person name="Timp W."/>
            <person name="Ptitsyn A."/>
            <person name="Khanna P."/>
            <person name="Romanova D.Y."/>
            <person name="Williams P."/>
            <person name="Greenwood S.J."/>
            <person name="Moroz L.L."/>
            <person name="Walt D.R."/>
            <person name="Bodnar A.G."/>
        </authorList>
    </citation>
    <scope>NUCLEOTIDE SEQUENCE</scope>
    <source>
        <strain evidence="5">GMGI-L3</strain>
    </source>
</reference>
<feature type="transmembrane region" description="Helical" evidence="2">
    <location>
        <begin position="282"/>
        <end position="300"/>
    </location>
</feature>
<feature type="chain" id="PRO_5035306304" evidence="3">
    <location>
        <begin position="27"/>
        <end position="302"/>
    </location>
</feature>
<feature type="region of interest" description="Disordered" evidence="1">
    <location>
        <begin position="247"/>
        <end position="277"/>
    </location>
</feature>
<name>A0A8J5JG36_HOMAM</name>
<dbReference type="InterPro" id="IPR041515">
    <property type="entry name" value="PPAF-2-like_Clip"/>
</dbReference>
<comment type="caution">
    <text evidence="5">The sequence shown here is derived from an EMBL/GenBank/DDBJ whole genome shotgun (WGS) entry which is preliminary data.</text>
</comment>
<feature type="signal peptide" evidence="3">
    <location>
        <begin position="1"/>
        <end position="26"/>
    </location>
</feature>